<reference evidence="3 4" key="1">
    <citation type="submission" date="2015-06" db="EMBL/GenBank/DDBJ databases">
        <authorList>
            <person name="Wibberg Daniel"/>
        </authorList>
    </citation>
    <scope>NUCLEOTIDE SEQUENCE [LARGE SCALE GENOMIC DNA]</scope>
    <source>
        <strain evidence="3 4">T3/55T</strain>
    </source>
</reference>
<sequence>MKFTDKSKLKQIISRYRHGVILVYFFFYMIWFTYLERSVTRFTPVYSKLDNYIPFMEIFVIPYLLWFAYIFVTVAYFFFTSKRDFYKCCAFLFIGMTICLTIYTLWPNGHYLRVDIDAIGRDNILLRIVRLLYTVDTSTNVCPSIHVYNSIGAMIAIRKNERLRRIKWLQISAFILTVLICMSTVFLKQHSILDVFGAIILSLIMYAAVYIPAWSRRSKEADHELSNI</sequence>
<dbReference type="InterPro" id="IPR000326">
    <property type="entry name" value="PAP2/HPO"/>
</dbReference>
<feature type="transmembrane region" description="Helical" evidence="1">
    <location>
        <begin position="192"/>
        <end position="211"/>
    </location>
</feature>
<dbReference type="OrthoDB" id="9790723at2"/>
<feature type="domain" description="Phosphatidic acid phosphatase type 2/haloperoxidase" evidence="2">
    <location>
        <begin position="140"/>
        <end position="211"/>
    </location>
</feature>
<name>A0A0H5SKP3_HERHM</name>
<proteinExistence type="predicted"/>
<protein>
    <submittedName>
        <fullName evidence="3">Putative membrane protein</fullName>
    </submittedName>
</protein>
<organism evidence="3 4">
    <name type="scientific">Herbinix hemicellulosilytica</name>
    <dbReference type="NCBI Taxonomy" id="1564487"/>
    <lineage>
        <taxon>Bacteria</taxon>
        <taxon>Bacillati</taxon>
        <taxon>Bacillota</taxon>
        <taxon>Clostridia</taxon>
        <taxon>Lachnospirales</taxon>
        <taxon>Lachnospiraceae</taxon>
        <taxon>Herbinix</taxon>
    </lineage>
</organism>
<evidence type="ECO:0000313" key="4">
    <source>
        <dbReference type="Proteomes" id="UP000236497"/>
    </source>
</evidence>
<feature type="transmembrane region" description="Helical" evidence="1">
    <location>
        <begin position="85"/>
        <end position="106"/>
    </location>
</feature>
<dbReference type="EMBL" id="CVTD020000024">
    <property type="protein sequence ID" value="CRZ35366.1"/>
    <property type="molecule type" value="Genomic_DNA"/>
</dbReference>
<dbReference type="Gene3D" id="1.20.144.10">
    <property type="entry name" value="Phosphatidic acid phosphatase type 2/haloperoxidase"/>
    <property type="match status" value="1"/>
</dbReference>
<keyword evidence="4" id="KW-1185">Reference proteome</keyword>
<keyword evidence="1" id="KW-1133">Transmembrane helix</keyword>
<gene>
    <name evidence="3" type="ORF">HHT355_2169</name>
</gene>
<feature type="transmembrane region" description="Helical" evidence="1">
    <location>
        <begin position="137"/>
        <end position="156"/>
    </location>
</feature>
<evidence type="ECO:0000256" key="1">
    <source>
        <dbReference type="SAM" id="Phobius"/>
    </source>
</evidence>
<accession>A0A0H5SKP3</accession>
<evidence type="ECO:0000259" key="2">
    <source>
        <dbReference type="Pfam" id="PF01569"/>
    </source>
</evidence>
<keyword evidence="1" id="KW-0472">Membrane</keyword>
<dbReference type="AlphaFoldDB" id="A0A0H5SKP3"/>
<evidence type="ECO:0000313" key="3">
    <source>
        <dbReference type="EMBL" id="CRZ35366.1"/>
    </source>
</evidence>
<feature type="transmembrane region" description="Helical" evidence="1">
    <location>
        <begin position="168"/>
        <end position="186"/>
    </location>
</feature>
<dbReference type="Pfam" id="PF01569">
    <property type="entry name" value="PAP2"/>
    <property type="match status" value="1"/>
</dbReference>
<dbReference type="RefSeq" id="WP_103203453.1">
    <property type="nucleotide sequence ID" value="NZ_CVTD020000024.1"/>
</dbReference>
<feature type="transmembrane region" description="Helical" evidence="1">
    <location>
        <begin position="16"/>
        <end position="35"/>
    </location>
</feature>
<feature type="transmembrane region" description="Helical" evidence="1">
    <location>
        <begin position="55"/>
        <end position="78"/>
    </location>
</feature>
<keyword evidence="1" id="KW-0812">Transmembrane</keyword>
<dbReference type="Proteomes" id="UP000236497">
    <property type="component" value="Unassembled WGS sequence"/>
</dbReference>